<name>A0A5J9V6Y0_9POAL</name>
<organism evidence="2 3">
    <name type="scientific">Eragrostis curvula</name>
    <name type="common">weeping love grass</name>
    <dbReference type="NCBI Taxonomy" id="38414"/>
    <lineage>
        <taxon>Eukaryota</taxon>
        <taxon>Viridiplantae</taxon>
        <taxon>Streptophyta</taxon>
        <taxon>Embryophyta</taxon>
        <taxon>Tracheophyta</taxon>
        <taxon>Spermatophyta</taxon>
        <taxon>Magnoliopsida</taxon>
        <taxon>Liliopsida</taxon>
        <taxon>Poales</taxon>
        <taxon>Poaceae</taxon>
        <taxon>PACMAD clade</taxon>
        <taxon>Chloridoideae</taxon>
        <taxon>Eragrostideae</taxon>
        <taxon>Eragrostidinae</taxon>
        <taxon>Eragrostis</taxon>
    </lineage>
</organism>
<dbReference type="InterPro" id="IPR056594">
    <property type="entry name" value="AT5G49610-like_b-prop"/>
</dbReference>
<sequence length="414" mass="46644">MSDSDPLPCSPPADLPPDILLEIFLHLSSEPRHLLAASLVCKRWRRLVRNPDFLRRFRAFHRAPPVLGFFQNIWCVTRCSNQHQRRLGFKPTVSSVGRLTPPNPDLMRWALDCRHGRVLLQCSGDQGLHVWDPMAGEAHYLRRPPGSQGLDIAAAVVCAAGHDDHTDCHSTPFQIVFLDACKRVEDDGDVARILSAYVYSSETDAWGDATVITFPFTFDSSKGSVLVGNSLYWMLELDELFSSYILEFSLSGQRLELIELPDADVCEAYMSDIHVMPAEDGGIGFVGVNQSSLHFWSRRIDPEGAAEWVLIRIVDLNKLSGLPAADILLFSSVVACSEDGDELFIQSEAGIFMINIRSLRLKKVLEATGLPIYPYTSFYTREHQRIEERRSEVHFVGVFCDAGVTYLHRRTIHW</sequence>
<dbReference type="AlphaFoldDB" id="A0A5J9V6Y0"/>
<keyword evidence="3" id="KW-1185">Reference proteome</keyword>
<dbReference type="PANTHER" id="PTHR32133">
    <property type="entry name" value="OS07G0120400 PROTEIN"/>
    <property type="match status" value="1"/>
</dbReference>
<dbReference type="Pfam" id="PF23635">
    <property type="entry name" value="Beta-prop_AT5G49610-like"/>
    <property type="match status" value="1"/>
</dbReference>
<dbReference type="SUPFAM" id="SSF81383">
    <property type="entry name" value="F-box domain"/>
    <property type="match status" value="1"/>
</dbReference>
<dbReference type="SMART" id="SM00256">
    <property type="entry name" value="FBOX"/>
    <property type="match status" value="1"/>
</dbReference>
<dbReference type="InterPro" id="IPR001810">
    <property type="entry name" value="F-box_dom"/>
</dbReference>
<feature type="domain" description="F-box" evidence="1">
    <location>
        <begin position="9"/>
        <end position="57"/>
    </location>
</feature>
<dbReference type="CDD" id="cd09917">
    <property type="entry name" value="F-box_SF"/>
    <property type="match status" value="1"/>
</dbReference>
<evidence type="ECO:0000259" key="1">
    <source>
        <dbReference type="PROSITE" id="PS50181"/>
    </source>
</evidence>
<gene>
    <name evidence="2" type="ORF">EJB05_22945</name>
</gene>
<comment type="caution">
    <text evidence="2">The sequence shown here is derived from an EMBL/GenBank/DDBJ whole genome shotgun (WGS) entry which is preliminary data.</text>
</comment>
<dbReference type="Gene3D" id="1.20.1280.50">
    <property type="match status" value="1"/>
</dbReference>
<protein>
    <recommendedName>
        <fullName evidence="1">F-box domain-containing protein</fullName>
    </recommendedName>
</protein>
<evidence type="ECO:0000313" key="2">
    <source>
        <dbReference type="EMBL" id="TVU31264.1"/>
    </source>
</evidence>
<dbReference type="PANTHER" id="PTHR32133:SF409">
    <property type="entry name" value="F-BOX DOMAIN-CONTAINING PROTEIN"/>
    <property type="match status" value="1"/>
</dbReference>
<evidence type="ECO:0000313" key="3">
    <source>
        <dbReference type="Proteomes" id="UP000324897"/>
    </source>
</evidence>
<dbReference type="Pfam" id="PF12937">
    <property type="entry name" value="F-box-like"/>
    <property type="match status" value="1"/>
</dbReference>
<accession>A0A5J9V6Y0</accession>
<proteinExistence type="predicted"/>
<dbReference type="OrthoDB" id="586649at2759"/>
<dbReference type="Gramene" id="TVU31264">
    <property type="protein sequence ID" value="TVU31264"/>
    <property type="gene ID" value="EJB05_22945"/>
</dbReference>
<dbReference type="InterPro" id="IPR036047">
    <property type="entry name" value="F-box-like_dom_sf"/>
</dbReference>
<dbReference type="EMBL" id="RWGY01000011">
    <property type="protein sequence ID" value="TVU31264.1"/>
    <property type="molecule type" value="Genomic_DNA"/>
</dbReference>
<reference evidence="2 3" key="1">
    <citation type="journal article" date="2019" name="Sci. Rep.">
        <title>A high-quality genome of Eragrostis curvula grass provides insights into Poaceae evolution and supports new strategies to enhance forage quality.</title>
        <authorList>
            <person name="Carballo J."/>
            <person name="Santos B.A.C.M."/>
            <person name="Zappacosta D."/>
            <person name="Garbus I."/>
            <person name="Selva J.P."/>
            <person name="Gallo C.A."/>
            <person name="Diaz A."/>
            <person name="Albertini E."/>
            <person name="Caccamo M."/>
            <person name="Echenique V."/>
        </authorList>
    </citation>
    <scope>NUCLEOTIDE SEQUENCE [LARGE SCALE GENOMIC DNA]</scope>
    <source>
        <strain evidence="3">cv. Victoria</strain>
        <tissue evidence="2">Leaf</tissue>
    </source>
</reference>
<dbReference type="Proteomes" id="UP000324897">
    <property type="component" value="Chromosome 1"/>
</dbReference>
<dbReference type="PROSITE" id="PS50181">
    <property type="entry name" value="FBOX"/>
    <property type="match status" value="1"/>
</dbReference>